<dbReference type="Proteomes" id="UP000735302">
    <property type="component" value="Unassembled WGS sequence"/>
</dbReference>
<evidence type="ECO:0000313" key="2">
    <source>
        <dbReference type="Proteomes" id="UP000735302"/>
    </source>
</evidence>
<dbReference type="AlphaFoldDB" id="A0AAV3XUF4"/>
<keyword evidence="2" id="KW-1185">Reference proteome</keyword>
<name>A0AAV3XUF4_9GAST</name>
<accession>A0AAV3XUF4</accession>
<comment type="caution">
    <text evidence="1">The sequence shown here is derived from an EMBL/GenBank/DDBJ whole genome shotgun (WGS) entry which is preliminary data.</text>
</comment>
<protein>
    <submittedName>
        <fullName evidence="1">Uncharacterized protein</fullName>
    </submittedName>
</protein>
<organism evidence="1 2">
    <name type="scientific">Plakobranchus ocellatus</name>
    <dbReference type="NCBI Taxonomy" id="259542"/>
    <lineage>
        <taxon>Eukaryota</taxon>
        <taxon>Metazoa</taxon>
        <taxon>Spiralia</taxon>
        <taxon>Lophotrochozoa</taxon>
        <taxon>Mollusca</taxon>
        <taxon>Gastropoda</taxon>
        <taxon>Heterobranchia</taxon>
        <taxon>Euthyneura</taxon>
        <taxon>Panpulmonata</taxon>
        <taxon>Sacoglossa</taxon>
        <taxon>Placobranchoidea</taxon>
        <taxon>Plakobranchidae</taxon>
        <taxon>Plakobranchus</taxon>
    </lineage>
</organism>
<proteinExistence type="predicted"/>
<evidence type="ECO:0000313" key="1">
    <source>
        <dbReference type="EMBL" id="GFN74012.1"/>
    </source>
</evidence>
<gene>
    <name evidence="1" type="ORF">PoB_000051800</name>
</gene>
<reference evidence="1 2" key="1">
    <citation type="journal article" date="2021" name="Elife">
        <title>Chloroplast acquisition without the gene transfer in kleptoplastic sea slugs, Plakobranchus ocellatus.</title>
        <authorList>
            <person name="Maeda T."/>
            <person name="Takahashi S."/>
            <person name="Yoshida T."/>
            <person name="Shimamura S."/>
            <person name="Takaki Y."/>
            <person name="Nagai Y."/>
            <person name="Toyoda A."/>
            <person name="Suzuki Y."/>
            <person name="Arimoto A."/>
            <person name="Ishii H."/>
            <person name="Satoh N."/>
            <person name="Nishiyama T."/>
            <person name="Hasebe M."/>
            <person name="Maruyama T."/>
            <person name="Minagawa J."/>
            <person name="Obokata J."/>
            <person name="Shigenobu S."/>
        </authorList>
    </citation>
    <scope>NUCLEOTIDE SEQUENCE [LARGE SCALE GENOMIC DNA]</scope>
</reference>
<dbReference type="EMBL" id="BLXT01000055">
    <property type="protein sequence ID" value="GFN74012.1"/>
    <property type="molecule type" value="Genomic_DNA"/>
</dbReference>
<sequence length="108" mass="12231">MQINESLAAEIGHVHSRFTVEGACADIFTTNSEPILDKIHIAIHIPKSANFLRIAWSHYSLIFFQNSVGSELRIACIMQNIILSNTDSNRNKNSWRKTMSRGSISLDW</sequence>